<name>A0A0X3NYY9_SCHSO</name>
<evidence type="ECO:0000313" key="1">
    <source>
        <dbReference type="EMBL" id="JAP42787.1"/>
    </source>
</evidence>
<dbReference type="EMBL" id="GEEE01020438">
    <property type="protein sequence ID" value="JAP42787.1"/>
    <property type="molecule type" value="Transcribed_RNA"/>
</dbReference>
<sequence length="101" mass="11131">MFTVSSWQAAGRKLVQNRHFDVTDISGASDARFIILNPYISNFSNQKHFSISVNIACGKKSALSLDSANDIYFRFTAVSVGSLPTHHCLIRPAQFSCSQSC</sequence>
<accession>A0A0X3NYY9</accession>
<reference evidence="1" key="1">
    <citation type="submission" date="2016-01" db="EMBL/GenBank/DDBJ databases">
        <title>Reference transcriptome for the parasite Schistocephalus solidus: insights into the molecular evolution of parasitism.</title>
        <authorList>
            <person name="Hebert F.O."/>
            <person name="Grambauer S."/>
            <person name="Barber I."/>
            <person name="Landry C.R."/>
            <person name="Aubin-Horth N."/>
        </authorList>
    </citation>
    <scope>NUCLEOTIDE SEQUENCE</scope>
</reference>
<protein>
    <submittedName>
        <fullName evidence="1">Uncharacterized protein</fullName>
    </submittedName>
</protein>
<organism evidence="1">
    <name type="scientific">Schistocephalus solidus</name>
    <name type="common">Tapeworm</name>
    <dbReference type="NCBI Taxonomy" id="70667"/>
    <lineage>
        <taxon>Eukaryota</taxon>
        <taxon>Metazoa</taxon>
        <taxon>Spiralia</taxon>
        <taxon>Lophotrochozoa</taxon>
        <taxon>Platyhelminthes</taxon>
        <taxon>Cestoda</taxon>
        <taxon>Eucestoda</taxon>
        <taxon>Diphyllobothriidea</taxon>
        <taxon>Diphyllobothriidae</taxon>
        <taxon>Schistocephalus</taxon>
    </lineage>
</organism>
<gene>
    <name evidence="1" type="ORF">TR147539</name>
</gene>
<dbReference type="AlphaFoldDB" id="A0A0X3NYY9"/>
<proteinExistence type="predicted"/>